<sequence length="187" mass="20036">MEGTRWLDERQMAAWQGFLEATSRVSRHVEQQLKEDAGLSHPQYEVLVRLAGAPGGELRMTDLAEGLFSSKSNLTYQVGQLEKHGLVRRRSCPTDVRGILAVLTEEGRDTLRAAAPGHVAAVRAALIDVLEPDETDTIARALGRVGARLRPPARNTEEAEAAETETAEAEAQGAGSSESGGMSTSSS</sequence>
<dbReference type="PROSITE" id="PS50995">
    <property type="entry name" value="HTH_MARR_2"/>
    <property type="match status" value="1"/>
</dbReference>
<dbReference type="PRINTS" id="PR00598">
    <property type="entry name" value="HTHMARR"/>
</dbReference>
<dbReference type="InterPro" id="IPR000835">
    <property type="entry name" value="HTH_MarR-typ"/>
</dbReference>
<dbReference type="AlphaFoldDB" id="A0A367EKZ4"/>
<feature type="region of interest" description="Disordered" evidence="1">
    <location>
        <begin position="147"/>
        <end position="187"/>
    </location>
</feature>
<dbReference type="SUPFAM" id="SSF46785">
    <property type="entry name" value="Winged helix' DNA-binding domain"/>
    <property type="match status" value="1"/>
</dbReference>
<proteinExistence type="predicted"/>
<dbReference type="Pfam" id="PF12802">
    <property type="entry name" value="MarR_2"/>
    <property type="match status" value="1"/>
</dbReference>
<evidence type="ECO:0000313" key="4">
    <source>
        <dbReference type="Proteomes" id="UP000252914"/>
    </source>
</evidence>
<accession>A0A367EKZ4</accession>
<keyword evidence="4" id="KW-1185">Reference proteome</keyword>
<organism evidence="3 4">
    <name type="scientific">Streptomyces diacarni</name>
    <dbReference type="NCBI Taxonomy" id="2800381"/>
    <lineage>
        <taxon>Bacteria</taxon>
        <taxon>Bacillati</taxon>
        <taxon>Actinomycetota</taxon>
        <taxon>Actinomycetes</taxon>
        <taxon>Kitasatosporales</taxon>
        <taxon>Streptomycetaceae</taxon>
        <taxon>Streptomyces</taxon>
    </lineage>
</organism>
<reference evidence="3 4" key="1">
    <citation type="submission" date="2018-06" db="EMBL/GenBank/DDBJ databases">
        <title>Streptomyces reniochalinae sp. nov. and Streptomyces diacarnus sp. nov. from marine sponges.</title>
        <authorList>
            <person name="Li L."/>
        </authorList>
    </citation>
    <scope>NUCLEOTIDE SEQUENCE [LARGE SCALE GENOMIC DNA]</scope>
    <source>
        <strain evidence="3 4">LHW51701</strain>
    </source>
</reference>
<dbReference type="Gene3D" id="1.10.10.10">
    <property type="entry name" value="Winged helix-like DNA-binding domain superfamily/Winged helix DNA-binding domain"/>
    <property type="match status" value="1"/>
</dbReference>
<dbReference type="InterPro" id="IPR039422">
    <property type="entry name" value="MarR/SlyA-like"/>
</dbReference>
<dbReference type="PANTHER" id="PTHR33164:SF99">
    <property type="entry name" value="MARR FAMILY REGULATORY PROTEIN"/>
    <property type="match status" value="1"/>
</dbReference>
<dbReference type="PANTHER" id="PTHR33164">
    <property type="entry name" value="TRANSCRIPTIONAL REGULATOR, MARR FAMILY"/>
    <property type="match status" value="1"/>
</dbReference>
<name>A0A367EKZ4_9ACTN</name>
<gene>
    <name evidence="3" type="ORF">DTL70_26835</name>
</gene>
<evidence type="ECO:0000256" key="1">
    <source>
        <dbReference type="SAM" id="MobiDB-lite"/>
    </source>
</evidence>
<dbReference type="InterPro" id="IPR036390">
    <property type="entry name" value="WH_DNA-bd_sf"/>
</dbReference>
<feature type="domain" description="HTH marR-type" evidence="2">
    <location>
        <begin position="1"/>
        <end position="147"/>
    </location>
</feature>
<dbReference type="GO" id="GO:0003700">
    <property type="term" value="F:DNA-binding transcription factor activity"/>
    <property type="evidence" value="ECO:0007669"/>
    <property type="project" value="InterPro"/>
</dbReference>
<comment type="caution">
    <text evidence="3">The sequence shown here is derived from an EMBL/GenBank/DDBJ whole genome shotgun (WGS) entry which is preliminary data.</text>
</comment>
<feature type="compositionally biased region" description="Acidic residues" evidence="1">
    <location>
        <begin position="158"/>
        <end position="168"/>
    </location>
</feature>
<dbReference type="InterPro" id="IPR036388">
    <property type="entry name" value="WH-like_DNA-bd_sf"/>
</dbReference>
<dbReference type="GO" id="GO:0006950">
    <property type="term" value="P:response to stress"/>
    <property type="evidence" value="ECO:0007669"/>
    <property type="project" value="TreeGrafter"/>
</dbReference>
<evidence type="ECO:0000259" key="2">
    <source>
        <dbReference type="PROSITE" id="PS50995"/>
    </source>
</evidence>
<feature type="compositionally biased region" description="Low complexity" evidence="1">
    <location>
        <begin position="169"/>
        <end position="187"/>
    </location>
</feature>
<dbReference type="EMBL" id="QOIN01000053">
    <property type="protein sequence ID" value="RCG17870.1"/>
    <property type="molecule type" value="Genomic_DNA"/>
</dbReference>
<protein>
    <submittedName>
        <fullName evidence="3">MarR family transcriptional regulator</fullName>
    </submittedName>
</protein>
<evidence type="ECO:0000313" key="3">
    <source>
        <dbReference type="EMBL" id="RCG17870.1"/>
    </source>
</evidence>
<dbReference type="RefSeq" id="WP_114024589.1">
    <property type="nucleotide sequence ID" value="NZ_QOIN01000053.1"/>
</dbReference>
<dbReference type="Proteomes" id="UP000252914">
    <property type="component" value="Unassembled WGS sequence"/>
</dbReference>
<dbReference type="SMART" id="SM00347">
    <property type="entry name" value="HTH_MARR"/>
    <property type="match status" value="1"/>
</dbReference>